<evidence type="ECO:0008006" key="3">
    <source>
        <dbReference type="Google" id="ProtNLM"/>
    </source>
</evidence>
<protein>
    <recommendedName>
        <fullName evidence="3">Sce7726 family protein</fullName>
    </recommendedName>
</protein>
<proteinExistence type="predicted"/>
<dbReference type="Proteomes" id="UP000045782">
    <property type="component" value="Unassembled WGS sequence"/>
</dbReference>
<evidence type="ECO:0000313" key="1">
    <source>
        <dbReference type="EMBL" id="CPV67152.1"/>
    </source>
</evidence>
<evidence type="ECO:0000313" key="2">
    <source>
        <dbReference type="Proteomes" id="UP000045782"/>
    </source>
</evidence>
<dbReference type="NCBIfam" id="NF033832">
    <property type="entry name" value="sce7726_fam"/>
    <property type="match status" value="1"/>
</dbReference>
<dbReference type="InterPro" id="IPR047729">
    <property type="entry name" value="Sce7726-like"/>
</dbReference>
<gene>
    <name evidence="1" type="ORF">ERS075579_04161</name>
</gene>
<accession>A0A0U0ZT91</accession>
<organism evidence="1 2">
    <name type="scientific">Mycobacteroides abscessus</name>
    <dbReference type="NCBI Taxonomy" id="36809"/>
    <lineage>
        <taxon>Bacteria</taxon>
        <taxon>Bacillati</taxon>
        <taxon>Actinomycetota</taxon>
        <taxon>Actinomycetes</taxon>
        <taxon>Mycobacteriales</taxon>
        <taxon>Mycobacteriaceae</taxon>
        <taxon>Mycobacteroides</taxon>
    </lineage>
</organism>
<name>A0A0U0ZT91_9MYCO</name>
<dbReference type="AlphaFoldDB" id="A0A0U0ZT91"/>
<sequence>MAPNDARGIAPAFSTAVVKGLAEPGRYPFLIAMDKLQPLLALVDTDSTLADAFDAGYALIQRQYRSEYVYKNAIVSKMIFGRHSPHTANALLEMPVRFSIADLVMITDTATVYEIKTDFDSFQRLELQLFSYSSCFEHVYVVTSEERANNAIDKLPGHVGLMALRRSGALTVKRQAQGGYDRIELDALNALLHQDEKLAILHRQMGYTADVPNGRLWGRLGELFLSLPPEVCYDEFVTELRKRHRKQLAHALAADLPASLRSTIYGTRLSGIGWRRLSHVLHQPVSAFRRGGQYFYERNRCSY</sequence>
<reference evidence="1 2" key="1">
    <citation type="submission" date="2015-03" db="EMBL/GenBank/DDBJ databases">
        <authorList>
            <person name="Murphy D."/>
        </authorList>
    </citation>
    <scope>NUCLEOTIDE SEQUENCE [LARGE SCALE GENOMIC DNA]</scope>
    <source>
        <strain evidence="1 2">PAP088</strain>
    </source>
</reference>
<dbReference type="RefSeq" id="WP_131724617.1">
    <property type="nucleotide sequence ID" value="NZ_CSWP01000009.1"/>
</dbReference>
<dbReference type="EMBL" id="CSWP01000009">
    <property type="protein sequence ID" value="CPV67152.1"/>
    <property type="molecule type" value="Genomic_DNA"/>
</dbReference>